<dbReference type="EMBL" id="JXTB01000128">
    <property type="protein sequence ID" value="PON60656.1"/>
    <property type="molecule type" value="Genomic_DNA"/>
</dbReference>
<name>A0A2P5CHX9_PARAD</name>
<evidence type="ECO:0000313" key="2">
    <source>
        <dbReference type="Proteomes" id="UP000237105"/>
    </source>
</evidence>
<protein>
    <submittedName>
        <fullName evidence="1">Uncharacterized protein</fullName>
    </submittedName>
</protein>
<evidence type="ECO:0000313" key="1">
    <source>
        <dbReference type="EMBL" id="PON60656.1"/>
    </source>
</evidence>
<dbReference type="Proteomes" id="UP000237105">
    <property type="component" value="Unassembled WGS sequence"/>
</dbReference>
<keyword evidence="2" id="KW-1185">Reference proteome</keyword>
<accession>A0A2P5CHX9</accession>
<comment type="caution">
    <text evidence="1">The sequence shown here is derived from an EMBL/GenBank/DDBJ whole genome shotgun (WGS) entry which is preliminary data.</text>
</comment>
<organism evidence="1 2">
    <name type="scientific">Parasponia andersonii</name>
    <name type="common">Sponia andersonii</name>
    <dbReference type="NCBI Taxonomy" id="3476"/>
    <lineage>
        <taxon>Eukaryota</taxon>
        <taxon>Viridiplantae</taxon>
        <taxon>Streptophyta</taxon>
        <taxon>Embryophyta</taxon>
        <taxon>Tracheophyta</taxon>
        <taxon>Spermatophyta</taxon>
        <taxon>Magnoliopsida</taxon>
        <taxon>eudicotyledons</taxon>
        <taxon>Gunneridae</taxon>
        <taxon>Pentapetalae</taxon>
        <taxon>rosids</taxon>
        <taxon>fabids</taxon>
        <taxon>Rosales</taxon>
        <taxon>Cannabaceae</taxon>
        <taxon>Parasponia</taxon>
    </lineage>
</organism>
<dbReference type="AlphaFoldDB" id="A0A2P5CHX9"/>
<sequence>MEDDDTTTTSNGVPILQKANFSTFQIWVELLELDNVRFQQDDVEPAEVNNIDKLLHESRVVRQDDFLVDDDEFEDDTLEEYDDEEIEIVDSDISSEENNNISDDEVVHLLDLGRVVMDPTPKERGSGKRREGL</sequence>
<proteinExistence type="predicted"/>
<gene>
    <name evidence="1" type="ORF">PanWU01x14_150740</name>
</gene>
<dbReference type="OrthoDB" id="1785808at2759"/>
<reference evidence="2" key="1">
    <citation type="submission" date="2016-06" db="EMBL/GenBank/DDBJ databases">
        <title>Parallel loss of symbiosis genes in relatives of nitrogen-fixing non-legume Parasponia.</title>
        <authorList>
            <person name="Van Velzen R."/>
            <person name="Holmer R."/>
            <person name="Bu F."/>
            <person name="Rutten L."/>
            <person name="Van Zeijl A."/>
            <person name="Liu W."/>
            <person name="Santuari L."/>
            <person name="Cao Q."/>
            <person name="Sharma T."/>
            <person name="Shen D."/>
            <person name="Roswanjaya Y."/>
            <person name="Wardhani T."/>
            <person name="Kalhor M.S."/>
            <person name="Jansen J."/>
            <person name="Van den Hoogen J."/>
            <person name="Gungor B."/>
            <person name="Hartog M."/>
            <person name="Hontelez J."/>
            <person name="Verver J."/>
            <person name="Yang W.-C."/>
            <person name="Schijlen E."/>
            <person name="Repin R."/>
            <person name="Schilthuizen M."/>
            <person name="Schranz E."/>
            <person name="Heidstra R."/>
            <person name="Miyata K."/>
            <person name="Fedorova E."/>
            <person name="Kohlen W."/>
            <person name="Bisseling T."/>
            <person name="Smit S."/>
            <person name="Geurts R."/>
        </authorList>
    </citation>
    <scope>NUCLEOTIDE SEQUENCE [LARGE SCALE GENOMIC DNA]</scope>
    <source>
        <strain evidence="2">cv. WU1-14</strain>
    </source>
</reference>